<evidence type="ECO:0000256" key="2">
    <source>
        <dbReference type="SAM" id="SignalP"/>
    </source>
</evidence>
<evidence type="ECO:0000256" key="1">
    <source>
        <dbReference type="SAM" id="MobiDB-lite"/>
    </source>
</evidence>
<feature type="chain" id="PRO_5039600328" description="Lipoprotein" evidence="2">
    <location>
        <begin position="18"/>
        <end position="224"/>
    </location>
</feature>
<feature type="region of interest" description="Disordered" evidence="1">
    <location>
        <begin position="21"/>
        <end position="102"/>
    </location>
</feature>
<dbReference type="AlphaFoldDB" id="A0A7T6Z656"/>
<evidence type="ECO:0000313" key="4">
    <source>
        <dbReference type="Proteomes" id="UP000595823"/>
    </source>
</evidence>
<feature type="signal peptide" evidence="2">
    <location>
        <begin position="1"/>
        <end position="17"/>
    </location>
</feature>
<accession>A0A7T6Z656</accession>
<feature type="compositionally biased region" description="Acidic residues" evidence="1">
    <location>
        <begin position="21"/>
        <end position="86"/>
    </location>
</feature>
<keyword evidence="4" id="KW-1185">Reference proteome</keyword>
<dbReference type="PROSITE" id="PS51257">
    <property type="entry name" value="PROKAR_LIPOPROTEIN"/>
    <property type="match status" value="1"/>
</dbReference>
<keyword evidence="2" id="KW-0732">Signal</keyword>
<reference evidence="3 4" key="1">
    <citation type="submission" date="2020-06" db="EMBL/GenBank/DDBJ databases">
        <title>Genomic analysis of Salicibibacter sp. NKC5-3.</title>
        <authorList>
            <person name="Oh Y.J."/>
        </authorList>
    </citation>
    <scope>NUCLEOTIDE SEQUENCE [LARGE SCALE GENOMIC DNA]</scope>
    <source>
        <strain evidence="3 4">NKC5-3</strain>
    </source>
</reference>
<name>A0A7T6Z656_9BACI</name>
<sequence length="224" mass="25221">MKHYQLLLFLVSALLLAACGDSEETDAEPENGNDETVTEDSENESEDTGNEEENAANEEGENGEGVEASDPDVSVDEDNAAEEDEGGNGQGVEPGDPNDTNLVDFQRINWIGFGSPDREPEPGIWLYTEDDHPEGDEDTFDFDEHDVLHYQTDDYMGHTLRAQQIILEDDDIARIIVDIHSEPNDSDDEEDYEMPRQHLNVEKDELRDKSFIVEMEDGEELNIE</sequence>
<dbReference type="Proteomes" id="UP000595823">
    <property type="component" value="Chromosome"/>
</dbReference>
<dbReference type="RefSeq" id="WP_200125070.1">
    <property type="nucleotide sequence ID" value="NZ_CP054705.1"/>
</dbReference>
<protein>
    <recommendedName>
        <fullName evidence="5">Lipoprotein</fullName>
    </recommendedName>
</protein>
<evidence type="ECO:0000313" key="3">
    <source>
        <dbReference type="EMBL" id="QQK77604.1"/>
    </source>
</evidence>
<organism evidence="3 4">
    <name type="scientific">Salicibibacter cibarius</name>
    <dbReference type="NCBI Taxonomy" id="2743000"/>
    <lineage>
        <taxon>Bacteria</taxon>
        <taxon>Bacillati</taxon>
        <taxon>Bacillota</taxon>
        <taxon>Bacilli</taxon>
        <taxon>Bacillales</taxon>
        <taxon>Bacillaceae</taxon>
        <taxon>Salicibibacter</taxon>
    </lineage>
</organism>
<evidence type="ECO:0008006" key="5">
    <source>
        <dbReference type="Google" id="ProtNLM"/>
    </source>
</evidence>
<gene>
    <name evidence="3" type="ORF">HUG15_19790</name>
</gene>
<proteinExistence type="predicted"/>
<dbReference type="KEGG" id="scia:HUG15_19790"/>
<dbReference type="EMBL" id="CP054705">
    <property type="protein sequence ID" value="QQK77604.1"/>
    <property type="molecule type" value="Genomic_DNA"/>
</dbReference>